<dbReference type="InterPro" id="IPR012916">
    <property type="entry name" value="RED_N"/>
</dbReference>
<evidence type="ECO:0000256" key="3">
    <source>
        <dbReference type="SAM" id="MobiDB-lite"/>
    </source>
</evidence>
<evidence type="ECO:0000259" key="4">
    <source>
        <dbReference type="Pfam" id="PF07808"/>
    </source>
</evidence>
<dbReference type="Proteomes" id="UP000078348">
    <property type="component" value="Unassembled WGS sequence"/>
</dbReference>
<gene>
    <name evidence="5" type="ORF">AV274_6334</name>
</gene>
<feature type="compositionally biased region" description="Basic and acidic residues" evidence="3">
    <location>
        <begin position="1"/>
        <end position="50"/>
    </location>
</feature>
<feature type="region of interest" description="Disordered" evidence="3">
    <location>
        <begin position="1"/>
        <end position="61"/>
    </location>
</feature>
<name>A0A196S4G7_BLAHN</name>
<keyword evidence="2" id="KW-0539">Nucleus</keyword>
<comment type="caution">
    <text evidence="5">The sequence shown here is derived from an EMBL/GenBank/DDBJ whole genome shotgun (WGS) entry which is preliminary data.</text>
</comment>
<evidence type="ECO:0000256" key="1">
    <source>
        <dbReference type="ARBA" id="ARBA00004123"/>
    </source>
</evidence>
<comment type="subcellular location">
    <subcellularLocation>
        <location evidence="1">Nucleus</location>
    </subcellularLocation>
</comment>
<dbReference type="AlphaFoldDB" id="A0A196S4G7"/>
<dbReference type="STRING" id="478820.A0A196S4G7"/>
<sequence>MSDGQRERSKLSEDLKKLVLNEQRARKSQKRRNEINEERRQRHMEKRMQEREEENEYQSKYRDRAKEIQEFGYDKDYEGLLPEDFANLTEEEIQLLGGDEKYSHLIKGLDLVRLEKRRRELERQQEMKKKEEETALNAMLHMRSFKSALASNIYDCLFNSKERLNDVNTSNKKREYFTKGRNTYPMQVEGDSETVMFSIPVTAVHSKQESSSFSSLMMDTLSPSLQEMITKSLANVGRAQTKHRRRKEKKVQKAVDEDLDMFSD</sequence>
<organism evidence="5 6">
    <name type="scientific">Blastocystis sp. subtype 1 (strain ATCC 50177 / NandII)</name>
    <dbReference type="NCBI Taxonomy" id="478820"/>
    <lineage>
        <taxon>Eukaryota</taxon>
        <taxon>Sar</taxon>
        <taxon>Stramenopiles</taxon>
        <taxon>Bigyra</taxon>
        <taxon>Opalozoa</taxon>
        <taxon>Opalinata</taxon>
        <taxon>Blastocystidae</taxon>
        <taxon>Blastocystis</taxon>
    </lineage>
</organism>
<dbReference type="EMBL" id="LXWW01000568">
    <property type="protein sequence ID" value="OAO12010.1"/>
    <property type="molecule type" value="Genomic_DNA"/>
</dbReference>
<dbReference type="PANTHER" id="PTHR12765">
    <property type="entry name" value="RED PROTEIN IK FACTOR CYTOKINE IK"/>
    <property type="match status" value="1"/>
</dbReference>
<protein>
    <recommendedName>
        <fullName evidence="4">RED-like N-terminal domain-containing protein</fullName>
    </recommendedName>
</protein>
<dbReference type="GO" id="GO:0005634">
    <property type="term" value="C:nucleus"/>
    <property type="evidence" value="ECO:0007669"/>
    <property type="project" value="UniProtKB-SubCell"/>
</dbReference>
<feature type="domain" description="RED-like N-terminal" evidence="4">
    <location>
        <begin position="22"/>
        <end position="248"/>
    </location>
</feature>
<evidence type="ECO:0000313" key="5">
    <source>
        <dbReference type="EMBL" id="OAO12010.1"/>
    </source>
</evidence>
<reference evidence="5 6" key="1">
    <citation type="submission" date="2016-05" db="EMBL/GenBank/DDBJ databases">
        <title>Nuclear genome of Blastocystis sp. subtype 1 NandII.</title>
        <authorList>
            <person name="Gentekaki E."/>
            <person name="Curtis B."/>
            <person name="Stairs C."/>
            <person name="Eme L."/>
            <person name="Herman E."/>
            <person name="Klimes V."/>
            <person name="Arias M.C."/>
            <person name="Elias M."/>
            <person name="Hilliou F."/>
            <person name="Klute M."/>
            <person name="Malik S.-B."/>
            <person name="Pightling A."/>
            <person name="Rachubinski R."/>
            <person name="Salas D."/>
            <person name="Schlacht A."/>
            <person name="Suga H."/>
            <person name="Archibald J."/>
            <person name="Ball S.G."/>
            <person name="Clark G."/>
            <person name="Dacks J."/>
            <person name="Van Der Giezen M."/>
            <person name="Tsaousis A."/>
            <person name="Roger A."/>
        </authorList>
    </citation>
    <scope>NUCLEOTIDE SEQUENCE [LARGE SCALE GENOMIC DNA]</scope>
    <source>
        <strain evidence="6">ATCC 50177 / NandII</strain>
    </source>
</reference>
<dbReference type="Pfam" id="PF07808">
    <property type="entry name" value="RED_N"/>
    <property type="match status" value="1"/>
</dbReference>
<dbReference type="OrthoDB" id="3366823at2759"/>
<keyword evidence="6" id="KW-1185">Reference proteome</keyword>
<evidence type="ECO:0000313" key="6">
    <source>
        <dbReference type="Proteomes" id="UP000078348"/>
    </source>
</evidence>
<feature type="compositionally biased region" description="Basic residues" evidence="3">
    <location>
        <begin position="240"/>
        <end position="250"/>
    </location>
</feature>
<proteinExistence type="predicted"/>
<accession>A0A196S4G7</accession>
<dbReference type="InterPro" id="IPR039896">
    <property type="entry name" value="Red-like"/>
</dbReference>
<feature type="region of interest" description="Disordered" evidence="3">
    <location>
        <begin position="236"/>
        <end position="264"/>
    </location>
</feature>
<evidence type="ECO:0000256" key="2">
    <source>
        <dbReference type="ARBA" id="ARBA00023242"/>
    </source>
</evidence>